<comment type="caution">
    <text evidence="1">The sequence shown here is derived from an EMBL/GenBank/DDBJ whole genome shotgun (WGS) entry which is preliminary data.</text>
</comment>
<dbReference type="Proteomes" id="UP000220527">
    <property type="component" value="Unassembled WGS sequence"/>
</dbReference>
<name>A0A2A6RF92_9CHLR</name>
<evidence type="ECO:0000313" key="2">
    <source>
        <dbReference type="Proteomes" id="UP000220527"/>
    </source>
</evidence>
<keyword evidence="2" id="KW-1185">Reference proteome</keyword>
<dbReference type="RefSeq" id="WP_097645596.1">
    <property type="nucleotide sequence ID" value="NZ_NQWI01000129.1"/>
</dbReference>
<proteinExistence type="predicted"/>
<sequence>MGLFDFLFGRKPEHPHQSAPHGRLSFGEGPIRLGGHAARDENEIALERYRYMLRTAPPETIEQAHAEAFARLTPEQRAYVLQALASELPESERLSTAGADADPQRMARIATRAEMRTPGVMERTLANHPAQAQQQVGGGMLSGMAGTLLMSFAAGFVGSMAANAFLSSMGDPFAAEMDALEEQPVFEEEFSGGIADFDGGFDDVDL</sequence>
<reference evidence="2" key="1">
    <citation type="submission" date="2017-08" db="EMBL/GenBank/DDBJ databases">
        <authorList>
            <person name="Grouzdev D.S."/>
            <person name="Gaisin V.A."/>
            <person name="Rysina M.S."/>
            <person name="Gorlenko V.M."/>
        </authorList>
    </citation>
    <scope>NUCLEOTIDE SEQUENCE [LARGE SCALE GENOMIC DNA]</scope>
    <source>
        <strain evidence="2">Kir15-3F</strain>
    </source>
</reference>
<accession>A0A2A6RF92</accession>
<organism evidence="1 2">
    <name type="scientific">Candidatus Viridilinea mediisalina</name>
    <dbReference type="NCBI Taxonomy" id="2024553"/>
    <lineage>
        <taxon>Bacteria</taxon>
        <taxon>Bacillati</taxon>
        <taxon>Chloroflexota</taxon>
        <taxon>Chloroflexia</taxon>
        <taxon>Chloroflexales</taxon>
        <taxon>Chloroflexineae</taxon>
        <taxon>Oscillochloridaceae</taxon>
        <taxon>Candidatus Viridilinea</taxon>
    </lineage>
</organism>
<evidence type="ECO:0000313" key="1">
    <source>
        <dbReference type="EMBL" id="PDW01549.1"/>
    </source>
</evidence>
<dbReference type="OrthoDB" id="5520269at2"/>
<dbReference type="AlphaFoldDB" id="A0A2A6RF92"/>
<dbReference type="EMBL" id="NQWI01000129">
    <property type="protein sequence ID" value="PDW01549.1"/>
    <property type="molecule type" value="Genomic_DNA"/>
</dbReference>
<protein>
    <submittedName>
        <fullName evidence="1">Uncharacterized protein</fullName>
    </submittedName>
</protein>
<gene>
    <name evidence="1" type="ORF">CJ255_18595</name>
</gene>